<evidence type="ECO:0000313" key="2">
    <source>
        <dbReference type="Proteomes" id="UP000188637"/>
    </source>
</evidence>
<gene>
    <name evidence="1" type="ORF">AN640_04950</name>
</gene>
<evidence type="ECO:0000313" key="1">
    <source>
        <dbReference type="EMBL" id="ONI45167.1"/>
    </source>
</evidence>
<sequence>VSEQLICELFKYQNRLKIRYLPEKIFSNVLIETTTNIAVNSAILAIKSGMDRDETVNVFMTALLKDIALLSPHLKSRGHFNIHPVVGYEYLKNNYDLPPTVLLGVLHHHETGDGLGFPQGLLGNSIAPYAKIIQIIEMFFALKKYYSTNVVLKAEIKDKLSNKHIKYDPIYMEKFLANLEVFPTNTIFKLNTGDIVTVVKKDKKAALFPRVRILKNYSNIYKDGALIDLDSAHGIEIVSKVYYVEED</sequence>
<reference evidence="1" key="1">
    <citation type="submission" date="2016-08" db="EMBL/GenBank/DDBJ databases">
        <authorList>
            <person name="Ngugi D.K."/>
            <person name="Miyake S."/>
            <person name="Stingl U."/>
        </authorList>
    </citation>
    <scope>NUCLEOTIDE SEQUENCE</scope>
    <source>
        <strain evidence="1">SCG-D08WGA-EpuloA1</strain>
    </source>
</reference>
<protein>
    <submittedName>
        <fullName evidence="1">Uncharacterized protein</fullName>
    </submittedName>
</protein>
<dbReference type="EMBL" id="LJHD01000070">
    <property type="protein sequence ID" value="ONI45167.1"/>
    <property type="molecule type" value="Genomic_DNA"/>
</dbReference>
<name>A0ACC8XI88_9FIRM</name>
<proteinExistence type="predicted"/>
<comment type="caution">
    <text evidence="1">The sequence shown here is derived from an EMBL/GenBank/DDBJ whole genome shotgun (WGS) entry which is preliminary data.</text>
</comment>
<accession>A0ACC8XI88</accession>
<organism evidence="1 2">
    <name type="scientific">Candidatus Epulonipiscium fishelsonii</name>
    <dbReference type="NCBI Taxonomy" id="77094"/>
    <lineage>
        <taxon>Bacteria</taxon>
        <taxon>Bacillati</taxon>
        <taxon>Bacillota</taxon>
        <taxon>Clostridia</taxon>
        <taxon>Lachnospirales</taxon>
        <taxon>Lachnospiraceae</taxon>
        <taxon>Candidatus Epulonipiscium</taxon>
    </lineage>
</organism>
<keyword evidence="2" id="KW-1185">Reference proteome</keyword>
<dbReference type="Proteomes" id="UP000188637">
    <property type="component" value="Unassembled WGS sequence"/>
</dbReference>
<feature type="non-terminal residue" evidence="1">
    <location>
        <position position="1"/>
    </location>
</feature>